<gene>
    <name evidence="9" type="ORF">ANN_12857</name>
</gene>
<dbReference type="Proteomes" id="UP001148838">
    <property type="component" value="Unassembled WGS sequence"/>
</dbReference>
<dbReference type="PANTHER" id="PTHR42643:SF31">
    <property type="entry name" value="IONOTROPIC RECEPTOR 68B-RELATED"/>
    <property type="match status" value="1"/>
</dbReference>
<keyword evidence="10" id="KW-1185">Reference proteome</keyword>
<reference evidence="9 10" key="1">
    <citation type="journal article" date="2022" name="Allergy">
        <title>Genome assembly and annotation of Periplaneta americana reveal a comprehensive cockroach allergen profile.</title>
        <authorList>
            <person name="Wang L."/>
            <person name="Xiong Q."/>
            <person name="Saelim N."/>
            <person name="Wang L."/>
            <person name="Nong W."/>
            <person name="Wan A.T."/>
            <person name="Shi M."/>
            <person name="Liu X."/>
            <person name="Cao Q."/>
            <person name="Hui J.H.L."/>
            <person name="Sookrung N."/>
            <person name="Leung T.F."/>
            <person name="Tungtrongchitr A."/>
            <person name="Tsui S.K.W."/>
        </authorList>
    </citation>
    <scope>NUCLEOTIDE SEQUENCE [LARGE SCALE GENOMIC DNA]</scope>
    <source>
        <strain evidence="9">PWHHKU_190912</strain>
    </source>
</reference>
<keyword evidence="4 8" id="KW-1133">Transmembrane helix</keyword>
<evidence type="ECO:0000256" key="1">
    <source>
        <dbReference type="ARBA" id="ARBA00004651"/>
    </source>
</evidence>
<evidence type="ECO:0000256" key="7">
    <source>
        <dbReference type="ARBA" id="ARBA00023180"/>
    </source>
</evidence>
<keyword evidence="6" id="KW-0675">Receptor</keyword>
<comment type="subcellular location">
    <subcellularLocation>
        <location evidence="1">Cell membrane</location>
        <topology evidence="1">Multi-pass membrane protein</topology>
    </subcellularLocation>
</comment>
<comment type="caution">
    <text evidence="9">The sequence shown here is derived from an EMBL/GenBank/DDBJ whole genome shotgun (WGS) entry which is preliminary data.</text>
</comment>
<evidence type="ECO:0000256" key="5">
    <source>
        <dbReference type="ARBA" id="ARBA00023136"/>
    </source>
</evidence>
<keyword evidence="7" id="KW-0325">Glycoprotein</keyword>
<dbReference type="SUPFAM" id="SSF53850">
    <property type="entry name" value="Periplasmic binding protein-like II"/>
    <property type="match status" value="1"/>
</dbReference>
<dbReference type="EMBL" id="JAJSOF020000009">
    <property type="protein sequence ID" value="KAJ4446164.1"/>
    <property type="molecule type" value="Genomic_DNA"/>
</dbReference>
<evidence type="ECO:0000256" key="6">
    <source>
        <dbReference type="ARBA" id="ARBA00023170"/>
    </source>
</evidence>
<evidence type="ECO:0000256" key="2">
    <source>
        <dbReference type="ARBA" id="ARBA00022475"/>
    </source>
</evidence>
<feature type="transmembrane region" description="Helical" evidence="8">
    <location>
        <begin position="578"/>
        <end position="602"/>
    </location>
</feature>
<dbReference type="Gene3D" id="3.40.190.10">
    <property type="entry name" value="Periplasmic binding protein-like II"/>
    <property type="match status" value="1"/>
</dbReference>
<feature type="transmembrane region" description="Helical" evidence="8">
    <location>
        <begin position="361"/>
        <end position="383"/>
    </location>
</feature>
<keyword evidence="3 8" id="KW-0812">Transmembrane</keyword>
<name>A0ABQ8TJW2_PERAM</name>
<sequence length="605" mass="70563">MKDWRRNWRTLEKTNLWNACSYYLNSSNVLSIVILDSSSDYYNSYIDLVAYRVNKFLNIPVVLVVGYVNLTTDTDLETERSHLLIAPNSSSLILFFKRAKNFYPQNVWRAKENFFFLMATDEIDNKENYHNIFDHLWQERGYLNILILVKSLLGRQVEYILAYNPFKRTSNDGKTLMWTVRPDNLHNIPYLYNRMTRNLHGYTLHISMFTSRPTTIVRYNKTENSWYSEGRDEVVLRNIAAHMNFKAVIIDPGNEKIGFVTENGTLTGAMGKLAERRADILFNEIYLKYYHTDKLEFTVPPIHSQEIVVIVPKSAKIHFWVTIYTALKSIHWKYILISFISCCIVLYFMRIMDLSKRRGNVYRPSLCISSFTMLAIFVNMPLSFLTKIQPSSQRLFLASCLICSWFMMCNFQGLLLDIFANPHYDVDINTLSKLYEADFPILTDNYNLLDTFNGSESMEQLAPKLEYNENVSRIIREIKTFKNISVLCSRRRARWFLNRNGRDGLHIVNEVPRTYFVSYMVPKGSPYLRRLSVVFGRIAQAGLFDKWDSDAASVLYSHEEIFDDDFDSPYSVITLSDVTVALLVLVTGLLGCMFVFVCECFLKDL</sequence>
<dbReference type="InterPro" id="IPR052192">
    <property type="entry name" value="Insect_Ionotropic_Sensory_Rcpt"/>
</dbReference>
<keyword evidence="2" id="KW-1003">Cell membrane</keyword>
<dbReference type="PANTHER" id="PTHR42643">
    <property type="entry name" value="IONOTROPIC RECEPTOR 20A-RELATED"/>
    <property type="match status" value="1"/>
</dbReference>
<evidence type="ECO:0000256" key="3">
    <source>
        <dbReference type="ARBA" id="ARBA00022692"/>
    </source>
</evidence>
<keyword evidence="5 8" id="KW-0472">Membrane</keyword>
<organism evidence="9 10">
    <name type="scientific">Periplaneta americana</name>
    <name type="common">American cockroach</name>
    <name type="synonym">Blatta americana</name>
    <dbReference type="NCBI Taxonomy" id="6978"/>
    <lineage>
        <taxon>Eukaryota</taxon>
        <taxon>Metazoa</taxon>
        <taxon>Ecdysozoa</taxon>
        <taxon>Arthropoda</taxon>
        <taxon>Hexapoda</taxon>
        <taxon>Insecta</taxon>
        <taxon>Pterygota</taxon>
        <taxon>Neoptera</taxon>
        <taxon>Polyneoptera</taxon>
        <taxon>Dictyoptera</taxon>
        <taxon>Blattodea</taxon>
        <taxon>Blattoidea</taxon>
        <taxon>Blattidae</taxon>
        <taxon>Blattinae</taxon>
        <taxon>Periplaneta</taxon>
    </lineage>
</organism>
<proteinExistence type="predicted"/>
<accession>A0ABQ8TJW2</accession>
<protein>
    <submittedName>
        <fullName evidence="9">Uncharacterized protein</fullName>
    </submittedName>
</protein>
<evidence type="ECO:0000313" key="10">
    <source>
        <dbReference type="Proteomes" id="UP001148838"/>
    </source>
</evidence>
<evidence type="ECO:0000256" key="4">
    <source>
        <dbReference type="ARBA" id="ARBA00022989"/>
    </source>
</evidence>
<evidence type="ECO:0000256" key="8">
    <source>
        <dbReference type="SAM" id="Phobius"/>
    </source>
</evidence>
<feature type="transmembrane region" description="Helical" evidence="8">
    <location>
        <begin position="332"/>
        <end position="349"/>
    </location>
</feature>
<evidence type="ECO:0000313" key="9">
    <source>
        <dbReference type="EMBL" id="KAJ4446164.1"/>
    </source>
</evidence>
<feature type="transmembrane region" description="Helical" evidence="8">
    <location>
        <begin position="395"/>
        <end position="415"/>
    </location>
</feature>